<comment type="caution">
    <text evidence="2">The sequence shown here is derived from an EMBL/GenBank/DDBJ whole genome shotgun (WGS) entry which is preliminary data.</text>
</comment>
<sequence length="154" mass="18183">MKTTLDTIKGIHPGYVLERELKKRKLGKGQFAISMGEFPQTLTAITKGRRRMNIALAMKIEKLLSIEEGYFMVLQVYYDIEQQKKKENKDIENEHPDLGKLRSVLFWDTDIKKIDWQKQKKAVIKRVFERGNETEKKEIIRFYGHETVNAIIRL</sequence>
<dbReference type="SUPFAM" id="SSF47413">
    <property type="entry name" value="lambda repressor-like DNA-binding domains"/>
    <property type="match status" value="1"/>
</dbReference>
<dbReference type="InterPro" id="IPR010982">
    <property type="entry name" value="Lambda_DNA-bd_dom_sf"/>
</dbReference>
<dbReference type="InterPro" id="IPR053830">
    <property type="entry name" value="DUF6922"/>
</dbReference>
<dbReference type="RefSeq" id="WP_310007120.1">
    <property type="nucleotide sequence ID" value="NZ_JAVDTX010000005.1"/>
</dbReference>
<keyword evidence="3" id="KW-1185">Reference proteome</keyword>
<proteinExistence type="predicted"/>
<dbReference type="Pfam" id="PF21956">
    <property type="entry name" value="DUF6922"/>
    <property type="match status" value="1"/>
</dbReference>
<gene>
    <name evidence="2" type="ORF">J2W95_002351</name>
</gene>
<organism evidence="2 3">
    <name type="scientific">Flavobacterium granuli</name>
    <dbReference type="NCBI Taxonomy" id="280093"/>
    <lineage>
        <taxon>Bacteria</taxon>
        <taxon>Pseudomonadati</taxon>
        <taxon>Bacteroidota</taxon>
        <taxon>Flavobacteriia</taxon>
        <taxon>Flavobacteriales</taxon>
        <taxon>Flavobacteriaceae</taxon>
        <taxon>Flavobacterium</taxon>
    </lineage>
</organism>
<evidence type="ECO:0000259" key="1">
    <source>
        <dbReference type="Pfam" id="PF21956"/>
    </source>
</evidence>
<evidence type="ECO:0000313" key="3">
    <source>
        <dbReference type="Proteomes" id="UP001261871"/>
    </source>
</evidence>
<reference evidence="2 3" key="1">
    <citation type="submission" date="2023-07" db="EMBL/GenBank/DDBJ databases">
        <title>Sorghum-associated microbial communities from plants grown in Nebraska, USA.</title>
        <authorList>
            <person name="Schachtman D."/>
        </authorList>
    </citation>
    <scope>NUCLEOTIDE SEQUENCE [LARGE SCALE GENOMIC DNA]</scope>
    <source>
        <strain evidence="2 3">BE124</strain>
    </source>
</reference>
<dbReference type="Gene3D" id="1.10.260.40">
    <property type="entry name" value="lambda repressor-like DNA-binding domains"/>
    <property type="match status" value="1"/>
</dbReference>
<evidence type="ECO:0000313" key="2">
    <source>
        <dbReference type="EMBL" id="MDR6845641.1"/>
    </source>
</evidence>
<dbReference type="EMBL" id="JAVDTX010000005">
    <property type="protein sequence ID" value="MDR6845641.1"/>
    <property type="molecule type" value="Genomic_DNA"/>
</dbReference>
<dbReference type="Proteomes" id="UP001261871">
    <property type="component" value="Unassembled WGS sequence"/>
</dbReference>
<name>A0ABU1S3M8_9FLAO</name>
<feature type="domain" description="DUF6922" evidence="1">
    <location>
        <begin position="101"/>
        <end position="152"/>
    </location>
</feature>
<protein>
    <submittedName>
        <fullName evidence="2">Plasmid maintenance system antidote protein VapI</fullName>
    </submittedName>
</protein>
<accession>A0ABU1S3M8</accession>